<name>A0ABT1SHI3_9FIRM</name>
<dbReference type="InterPro" id="IPR015867">
    <property type="entry name" value="N-reg_PII/ATP_PRibTrfase_C"/>
</dbReference>
<dbReference type="RefSeq" id="WP_256197201.1">
    <property type="nucleotide sequence ID" value="NZ_JANGCH010000001.1"/>
</dbReference>
<evidence type="ECO:0000256" key="1">
    <source>
        <dbReference type="ARBA" id="ARBA00004651"/>
    </source>
</evidence>
<dbReference type="Pfam" id="PF10035">
    <property type="entry name" value="DUF2179"/>
    <property type="match status" value="1"/>
</dbReference>
<feature type="transmembrane region" description="Helical" evidence="6">
    <location>
        <begin position="88"/>
        <end position="111"/>
    </location>
</feature>
<evidence type="ECO:0000256" key="3">
    <source>
        <dbReference type="ARBA" id="ARBA00022692"/>
    </source>
</evidence>
<proteinExistence type="predicted"/>
<keyword evidence="9" id="KW-1185">Reference proteome</keyword>
<dbReference type="EMBL" id="JANGCH010000001">
    <property type="protein sequence ID" value="MCQ5120678.1"/>
    <property type="molecule type" value="Genomic_DNA"/>
</dbReference>
<organism evidence="8 9">
    <name type="scientific">Massilicoli timonensis</name>
    <dbReference type="NCBI Taxonomy" id="2015901"/>
    <lineage>
        <taxon>Bacteria</taxon>
        <taxon>Bacillati</taxon>
        <taxon>Bacillota</taxon>
        <taxon>Erysipelotrichia</taxon>
        <taxon>Erysipelotrichales</taxon>
        <taxon>Erysipelotrichaceae</taxon>
        <taxon>Massilicoli</taxon>
    </lineage>
</organism>
<evidence type="ECO:0000256" key="5">
    <source>
        <dbReference type="ARBA" id="ARBA00023136"/>
    </source>
</evidence>
<dbReference type="PANTHER" id="PTHR33545:SF5">
    <property type="entry name" value="UPF0750 MEMBRANE PROTEIN YITT"/>
    <property type="match status" value="1"/>
</dbReference>
<dbReference type="PIRSF" id="PIRSF006483">
    <property type="entry name" value="Membrane_protein_YitT"/>
    <property type="match status" value="1"/>
</dbReference>
<reference evidence="8 9" key="1">
    <citation type="submission" date="2022-06" db="EMBL/GenBank/DDBJ databases">
        <title>Isolation of gut microbiota from human fecal samples.</title>
        <authorList>
            <person name="Pamer E.G."/>
            <person name="Barat B."/>
            <person name="Waligurski E."/>
            <person name="Medina S."/>
            <person name="Paddock L."/>
            <person name="Mostad J."/>
        </authorList>
    </citation>
    <scope>NUCLEOTIDE SEQUENCE [LARGE SCALE GENOMIC DNA]</scope>
    <source>
        <strain evidence="8 9">DFI.6.1</strain>
    </source>
</reference>
<comment type="caution">
    <text evidence="8">The sequence shown here is derived from an EMBL/GenBank/DDBJ whole genome shotgun (WGS) entry which is preliminary data.</text>
</comment>
<dbReference type="InterPro" id="IPR051461">
    <property type="entry name" value="UPF0750_membrane"/>
</dbReference>
<evidence type="ECO:0000259" key="7">
    <source>
        <dbReference type="Pfam" id="PF10035"/>
    </source>
</evidence>
<keyword evidence="2" id="KW-1003">Cell membrane</keyword>
<feature type="transmembrane region" description="Helical" evidence="6">
    <location>
        <begin position="171"/>
        <end position="194"/>
    </location>
</feature>
<sequence>MEKLRVEWKELLSVVIGSILFAAGMNLFIVPMGYYSGGLLGVSQIVRTILMDILHIPIPANAEIAGILNFVLNIPLFMIAYKDISKRFFFRTLLSVVVQSITLTAILIPAVPFLEDAWMTCLVGGALCGVGIGLVLRGGGSGGGADILGVLLTQKIPGFSVGKMFTGFNLVVYALCAVLFNPMVALYSIIYSVIMSTAMDKIHYQNINMTVMIFTKVDGIDTLINQTMVRGVTKWDGFGSYTNEKTHVLVTVISKYEVSRLKKLIHSLDPKAFVIFNEGMSVSGNFEKRL</sequence>
<gene>
    <name evidence="8" type="ORF">NE663_00180</name>
</gene>
<evidence type="ECO:0000256" key="4">
    <source>
        <dbReference type="ARBA" id="ARBA00022989"/>
    </source>
</evidence>
<protein>
    <submittedName>
        <fullName evidence="8">YitT family protein</fullName>
    </submittedName>
</protein>
<accession>A0ABT1SHI3</accession>
<dbReference type="CDD" id="cd16380">
    <property type="entry name" value="YitT_C"/>
    <property type="match status" value="1"/>
</dbReference>
<dbReference type="InterPro" id="IPR019264">
    <property type="entry name" value="DUF2179"/>
</dbReference>
<dbReference type="Pfam" id="PF02588">
    <property type="entry name" value="YitT_membrane"/>
    <property type="match status" value="1"/>
</dbReference>
<evidence type="ECO:0000313" key="8">
    <source>
        <dbReference type="EMBL" id="MCQ5120678.1"/>
    </source>
</evidence>
<dbReference type="Proteomes" id="UP001524435">
    <property type="component" value="Unassembled WGS sequence"/>
</dbReference>
<feature type="domain" description="DUF2179" evidence="7">
    <location>
        <begin position="230"/>
        <end position="284"/>
    </location>
</feature>
<comment type="subcellular location">
    <subcellularLocation>
        <location evidence="1">Cell membrane</location>
        <topology evidence="1">Multi-pass membrane protein</topology>
    </subcellularLocation>
</comment>
<dbReference type="Gene3D" id="3.30.70.120">
    <property type="match status" value="1"/>
</dbReference>
<evidence type="ECO:0000313" key="9">
    <source>
        <dbReference type="Proteomes" id="UP001524435"/>
    </source>
</evidence>
<dbReference type="PANTHER" id="PTHR33545">
    <property type="entry name" value="UPF0750 MEMBRANE PROTEIN YITT-RELATED"/>
    <property type="match status" value="1"/>
</dbReference>
<feature type="transmembrane region" description="Helical" evidence="6">
    <location>
        <begin position="12"/>
        <end position="36"/>
    </location>
</feature>
<keyword evidence="3 6" id="KW-0812">Transmembrane</keyword>
<evidence type="ECO:0000256" key="2">
    <source>
        <dbReference type="ARBA" id="ARBA00022475"/>
    </source>
</evidence>
<evidence type="ECO:0000256" key="6">
    <source>
        <dbReference type="SAM" id="Phobius"/>
    </source>
</evidence>
<feature type="transmembrane region" description="Helical" evidence="6">
    <location>
        <begin position="56"/>
        <end position="81"/>
    </location>
</feature>
<keyword evidence="4 6" id="KW-1133">Transmembrane helix</keyword>
<dbReference type="InterPro" id="IPR003740">
    <property type="entry name" value="YitT"/>
</dbReference>
<keyword evidence="5 6" id="KW-0472">Membrane</keyword>